<evidence type="ECO:0000256" key="6">
    <source>
        <dbReference type="SAM" id="Phobius"/>
    </source>
</evidence>
<dbReference type="EMBL" id="JAOVQM010000001">
    <property type="protein sequence ID" value="MCV2231266.1"/>
    <property type="molecule type" value="Genomic_DNA"/>
</dbReference>
<evidence type="ECO:0008006" key="9">
    <source>
        <dbReference type="Google" id="ProtNLM"/>
    </source>
</evidence>
<feature type="transmembrane region" description="Helical" evidence="6">
    <location>
        <begin position="123"/>
        <end position="148"/>
    </location>
</feature>
<feature type="transmembrane region" description="Helical" evidence="6">
    <location>
        <begin position="297"/>
        <end position="315"/>
    </location>
</feature>
<feature type="transmembrane region" description="Helical" evidence="6">
    <location>
        <begin position="249"/>
        <end position="266"/>
    </location>
</feature>
<dbReference type="PANTHER" id="PTHR32196:SF69">
    <property type="entry name" value="BRANCHED-CHAIN AMINO ACID TRANSPORT SYSTEM, PERMEASE PROTEIN"/>
    <property type="match status" value="1"/>
</dbReference>
<feature type="transmembrane region" description="Helical" evidence="6">
    <location>
        <begin position="218"/>
        <end position="237"/>
    </location>
</feature>
<feature type="transmembrane region" description="Helical" evidence="6">
    <location>
        <begin position="43"/>
        <end position="66"/>
    </location>
</feature>
<dbReference type="Proteomes" id="UP001177160">
    <property type="component" value="Unassembled WGS sequence"/>
</dbReference>
<sequence length="325" mass="35739">MKSKYLNSVFNFIKDHNLISYSGFIVVSILFVIYSGRRLEYNIGVLLQTVSPYIIIALGGVLIYSLGNLDISIGQQIGVYIILMVMITNALGATFFTLFIAFMVILVLALFSGWINAYISAQLKLPSIVTSLFLMFIFTGVQFLLMSSTGVNSINLNIRIRPTNREDYNVLLLVIIIIFSLIYSYIFRFTNVGKYIRIIGANTKVAVQSGIQVSKYKIYAYFGFAVMIAVGSFLILMRTGSAGNGTGSGYHLDLMVILILGGMPLSGGMKSKMSSAIIGSLIFVLLSNVLATMGVSMIMINLVKALIFIVIVLLTSRSKDLILPR</sequence>
<dbReference type="InterPro" id="IPR001851">
    <property type="entry name" value="ABC_transp_permease"/>
</dbReference>
<keyword evidence="8" id="KW-1185">Reference proteome</keyword>
<reference evidence="7" key="1">
    <citation type="submission" date="2022-09" db="EMBL/GenBank/DDBJ databases">
        <title>Novel Mycoplasma species identified in domestic and wild animals.</title>
        <authorList>
            <person name="Volokhov D.V."/>
            <person name="Furtak V.A."/>
            <person name="Zagorodnyaya T.A."/>
        </authorList>
    </citation>
    <scope>NUCLEOTIDE SEQUENCE</scope>
    <source>
        <strain evidence="7">Oakley</strain>
    </source>
</reference>
<evidence type="ECO:0000256" key="4">
    <source>
        <dbReference type="ARBA" id="ARBA00022989"/>
    </source>
</evidence>
<organism evidence="7 8">
    <name type="scientific">Paracholeplasma manati</name>
    <dbReference type="NCBI Taxonomy" id="591373"/>
    <lineage>
        <taxon>Bacteria</taxon>
        <taxon>Bacillati</taxon>
        <taxon>Mycoplasmatota</taxon>
        <taxon>Mollicutes</taxon>
        <taxon>Acholeplasmatales</taxon>
        <taxon>Acholeplasmataceae</taxon>
        <taxon>Paracholeplasma</taxon>
    </lineage>
</organism>
<keyword evidence="2" id="KW-1003">Cell membrane</keyword>
<feature type="transmembrane region" description="Helical" evidence="6">
    <location>
        <begin position="18"/>
        <end position="36"/>
    </location>
</feature>
<evidence type="ECO:0000313" key="7">
    <source>
        <dbReference type="EMBL" id="MCV2231266.1"/>
    </source>
</evidence>
<keyword evidence="3 6" id="KW-0812">Transmembrane</keyword>
<accession>A0ABT2Y3E5</accession>
<protein>
    <recommendedName>
        <fullName evidence="9">ABC transporter permease</fullName>
    </recommendedName>
</protein>
<proteinExistence type="predicted"/>
<evidence type="ECO:0000313" key="8">
    <source>
        <dbReference type="Proteomes" id="UP001177160"/>
    </source>
</evidence>
<comment type="caution">
    <text evidence="7">The sequence shown here is derived from an EMBL/GenBank/DDBJ whole genome shotgun (WGS) entry which is preliminary data.</text>
</comment>
<gene>
    <name evidence="7" type="ORF">N7548_00300</name>
</gene>
<feature type="transmembrane region" description="Helical" evidence="6">
    <location>
        <begin position="168"/>
        <end position="187"/>
    </location>
</feature>
<keyword evidence="4 6" id="KW-1133">Transmembrane helix</keyword>
<evidence type="ECO:0000256" key="5">
    <source>
        <dbReference type="ARBA" id="ARBA00023136"/>
    </source>
</evidence>
<name>A0ABT2Y3E5_9MOLU</name>
<dbReference type="RefSeq" id="WP_263607379.1">
    <property type="nucleotide sequence ID" value="NZ_JAOVQM010000001.1"/>
</dbReference>
<feature type="transmembrane region" description="Helical" evidence="6">
    <location>
        <begin position="78"/>
        <end position="111"/>
    </location>
</feature>
<dbReference type="PANTHER" id="PTHR32196">
    <property type="entry name" value="ABC TRANSPORTER PERMEASE PROTEIN YPHD-RELATED-RELATED"/>
    <property type="match status" value="1"/>
</dbReference>
<evidence type="ECO:0000256" key="2">
    <source>
        <dbReference type="ARBA" id="ARBA00022475"/>
    </source>
</evidence>
<keyword evidence="5 6" id="KW-0472">Membrane</keyword>
<dbReference type="Pfam" id="PF02653">
    <property type="entry name" value="BPD_transp_2"/>
    <property type="match status" value="1"/>
</dbReference>
<feature type="transmembrane region" description="Helical" evidence="6">
    <location>
        <begin position="273"/>
        <end position="291"/>
    </location>
</feature>
<evidence type="ECO:0000256" key="1">
    <source>
        <dbReference type="ARBA" id="ARBA00004651"/>
    </source>
</evidence>
<comment type="subcellular location">
    <subcellularLocation>
        <location evidence="1">Cell membrane</location>
        <topology evidence="1">Multi-pass membrane protein</topology>
    </subcellularLocation>
</comment>
<evidence type="ECO:0000256" key="3">
    <source>
        <dbReference type="ARBA" id="ARBA00022692"/>
    </source>
</evidence>